<name>A0A8C8RS46_9SAUR</name>
<evidence type="ECO:0000313" key="3">
    <source>
        <dbReference type="Proteomes" id="UP000694393"/>
    </source>
</evidence>
<dbReference type="AlphaFoldDB" id="A0A8C8RS46"/>
<protein>
    <submittedName>
        <fullName evidence="2">Uncharacterized protein</fullName>
    </submittedName>
</protein>
<evidence type="ECO:0000313" key="2">
    <source>
        <dbReference type="Ensembl" id="ENSPCEP00000008808.1"/>
    </source>
</evidence>
<sequence>MPILPSSLTPVSATPCILGHPSAGALSSIMVPIRLDALSYLLNSALLGAYSALDSLLGPPPKVGHSPQKEEKTNKARCPPRSAVTLSALPQRMSTEPELWVVERPSPWTGRVPVFGSPIKPPVQCWPCQPTGLIVQSPALGWEQFQQRVGFTLHP</sequence>
<evidence type="ECO:0000256" key="1">
    <source>
        <dbReference type="SAM" id="MobiDB-lite"/>
    </source>
</evidence>
<proteinExistence type="predicted"/>
<reference evidence="2" key="1">
    <citation type="submission" date="2025-08" db="UniProtKB">
        <authorList>
            <consortium name="Ensembl"/>
        </authorList>
    </citation>
    <scope>IDENTIFICATION</scope>
</reference>
<dbReference type="Ensembl" id="ENSPCET00000009121.1">
    <property type="protein sequence ID" value="ENSPCEP00000008808.1"/>
    <property type="gene ID" value="ENSPCEG00000007067.1"/>
</dbReference>
<feature type="region of interest" description="Disordered" evidence="1">
    <location>
        <begin position="58"/>
        <end position="79"/>
    </location>
</feature>
<keyword evidence="3" id="KW-1185">Reference proteome</keyword>
<accession>A0A8C8RS46</accession>
<organism evidence="2 3">
    <name type="scientific">Pelusios castaneus</name>
    <name type="common">West African mud turtle</name>
    <dbReference type="NCBI Taxonomy" id="367368"/>
    <lineage>
        <taxon>Eukaryota</taxon>
        <taxon>Metazoa</taxon>
        <taxon>Chordata</taxon>
        <taxon>Craniata</taxon>
        <taxon>Vertebrata</taxon>
        <taxon>Euteleostomi</taxon>
        <taxon>Archelosauria</taxon>
        <taxon>Testudinata</taxon>
        <taxon>Testudines</taxon>
        <taxon>Pleurodira</taxon>
        <taxon>Pelomedusidae</taxon>
        <taxon>Pelusios</taxon>
    </lineage>
</organism>
<dbReference type="Proteomes" id="UP000694393">
    <property type="component" value="Unplaced"/>
</dbReference>
<reference evidence="2" key="2">
    <citation type="submission" date="2025-09" db="UniProtKB">
        <authorList>
            <consortium name="Ensembl"/>
        </authorList>
    </citation>
    <scope>IDENTIFICATION</scope>
</reference>